<dbReference type="Proteomes" id="UP000054783">
    <property type="component" value="Unassembled WGS sequence"/>
</dbReference>
<keyword evidence="2" id="KW-1185">Reference proteome</keyword>
<organism evidence="1 2">
    <name type="scientific">Trichinella patagoniensis</name>
    <dbReference type="NCBI Taxonomy" id="990121"/>
    <lineage>
        <taxon>Eukaryota</taxon>
        <taxon>Metazoa</taxon>
        <taxon>Ecdysozoa</taxon>
        <taxon>Nematoda</taxon>
        <taxon>Enoplea</taxon>
        <taxon>Dorylaimia</taxon>
        <taxon>Trichinellida</taxon>
        <taxon>Trichinellidae</taxon>
        <taxon>Trichinella</taxon>
    </lineage>
</organism>
<name>A0A0V0Z4V6_9BILA</name>
<dbReference type="EMBL" id="JYDQ01000471">
    <property type="protein sequence ID" value="KRY07404.1"/>
    <property type="molecule type" value="Genomic_DNA"/>
</dbReference>
<dbReference type="AlphaFoldDB" id="A0A0V0Z4V6"/>
<reference evidence="1 2" key="1">
    <citation type="submission" date="2015-01" db="EMBL/GenBank/DDBJ databases">
        <title>Evolution of Trichinella species and genotypes.</title>
        <authorList>
            <person name="Korhonen P.K."/>
            <person name="Edoardo P."/>
            <person name="Giuseppe L.R."/>
            <person name="Gasser R.B."/>
        </authorList>
    </citation>
    <scope>NUCLEOTIDE SEQUENCE [LARGE SCALE GENOMIC DNA]</scope>
    <source>
        <strain evidence="1">ISS2496</strain>
    </source>
</reference>
<protein>
    <submittedName>
        <fullName evidence="1">Uncharacterized protein</fullName>
    </submittedName>
</protein>
<sequence length="100" mass="11840">MRCNAKHIFLVEQHTLSSTFDIGDSVAIWSDVLSQIQTWALVILEIPVDLLFGQTNYWKSSEEYWNVLTDTIIYDYQSKNHDQFPKHFFDDPHDFENVNE</sequence>
<evidence type="ECO:0000313" key="1">
    <source>
        <dbReference type="EMBL" id="KRY07404.1"/>
    </source>
</evidence>
<evidence type="ECO:0000313" key="2">
    <source>
        <dbReference type="Proteomes" id="UP000054783"/>
    </source>
</evidence>
<comment type="caution">
    <text evidence="1">The sequence shown here is derived from an EMBL/GenBank/DDBJ whole genome shotgun (WGS) entry which is preliminary data.</text>
</comment>
<accession>A0A0V0Z4V6</accession>
<proteinExistence type="predicted"/>
<gene>
    <name evidence="1" type="ORF">T12_11724</name>
</gene>